<evidence type="ECO:0000313" key="7">
    <source>
        <dbReference type="Proteomes" id="UP001151516"/>
    </source>
</evidence>
<accession>A0A9W8L464</accession>
<dbReference type="HAMAP" id="MF_00127">
    <property type="entry name" value="His_tRNA_synth"/>
    <property type="match status" value="1"/>
</dbReference>
<evidence type="ECO:0000256" key="2">
    <source>
        <dbReference type="ARBA" id="ARBA00012815"/>
    </source>
</evidence>
<dbReference type="InterPro" id="IPR006195">
    <property type="entry name" value="aa-tRNA-synth_II"/>
</dbReference>
<feature type="binding site" evidence="4">
    <location>
        <position position="141"/>
    </location>
    <ligand>
        <name>L-histidine</name>
        <dbReference type="ChEBI" id="CHEBI:57595"/>
    </ligand>
</feature>
<evidence type="ECO:0000256" key="4">
    <source>
        <dbReference type="PIRSR" id="PIRSR001549-1"/>
    </source>
</evidence>
<dbReference type="Proteomes" id="UP001151516">
    <property type="component" value="Unassembled WGS sequence"/>
</dbReference>
<sequence length="458" mass="51074">MSCIRCIRNLRRSYSTQPPRPVRGMSDRLGVAEYKHRHILSRAEAAAESYGFEPIHTPILEYSSVYERSLGADSDVVGKEIYKFLDSSQQWMTMRPEGTAGVARALITNKLEGLMPQKFYYSGPMFRHERPQKGRLRQFEQFGVEAFGTSHPAVDIECISMAWQFLNSLDIDGDLSIRLNTLGDKESRVEYRSALLQYFTESKSRLSEDSLRRLNTNPMRILDSKDEADIAVAKDAPMYVDYLSSASRERFDFIKLGLDEHQIPYTLDDRLVRGLDYYQHTVWEVSCASDLLGRSQATVLAGGRYDGLTTALGGSRSLPGIGWAAGIERLALLLPDCRTPVPQSAIPVLIVPDRSLEPGSRVVGDCLYRYALSVASVVRKQRSAHVVHAPVHSSGSQSAMHPPLSKQLASVLSKTPAPPYVLIVGSNEMGQRQVIKRDTATQMQTVVDYGQISSHLDS</sequence>
<evidence type="ECO:0000256" key="3">
    <source>
        <dbReference type="ARBA" id="ARBA00047639"/>
    </source>
</evidence>
<evidence type="ECO:0000256" key="1">
    <source>
        <dbReference type="ARBA" id="ARBA00008226"/>
    </source>
</evidence>
<comment type="caution">
    <text evidence="6">The sequence shown here is derived from an EMBL/GenBank/DDBJ whole genome shotgun (WGS) entry which is preliminary data.</text>
</comment>
<evidence type="ECO:0000259" key="5">
    <source>
        <dbReference type="PROSITE" id="PS50862"/>
    </source>
</evidence>
<dbReference type="OrthoDB" id="1906957at2759"/>
<dbReference type="GO" id="GO:0005524">
    <property type="term" value="F:ATP binding"/>
    <property type="evidence" value="ECO:0007669"/>
    <property type="project" value="InterPro"/>
</dbReference>
<evidence type="ECO:0000313" key="6">
    <source>
        <dbReference type="EMBL" id="KAJ2687606.1"/>
    </source>
</evidence>
<proteinExistence type="inferred from homology"/>
<feature type="domain" description="Aminoacyl-transfer RNA synthetases class-II family profile" evidence="5">
    <location>
        <begin position="48"/>
        <end position="342"/>
    </location>
</feature>
<dbReference type="InterPro" id="IPR041715">
    <property type="entry name" value="HisRS-like_core"/>
</dbReference>
<feature type="binding site" evidence="4">
    <location>
        <position position="273"/>
    </location>
    <ligand>
        <name>L-histidine</name>
        <dbReference type="ChEBI" id="CHEBI:57595"/>
    </ligand>
</feature>
<dbReference type="InterPro" id="IPR004516">
    <property type="entry name" value="HisRS/HisZ"/>
</dbReference>
<feature type="binding site" evidence="4">
    <location>
        <position position="145"/>
    </location>
    <ligand>
        <name>L-histidine</name>
        <dbReference type="ChEBI" id="CHEBI:57595"/>
    </ligand>
</feature>
<dbReference type="GO" id="GO:0004821">
    <property type="term" value="F:histidine-tRNA ligase activity"/>
    <property type="evidence" value="ECO:0007669"/>
    <property type="project" value="UniProtKB-EC"/>
</dbReference>
<dbReference type="EMBL" id="JANBTX010000067">
    <property type="protein sequence ID" value="KAJ2687606.1"/>
    <property type="molecule type" value="Genomic_DNA"/>
</dbReference>
<organism evidence="6 7">
    <name type="scientific">Coemansia spiralis</name>
    <dbReference type="NCBI Taxonomy" id="417178"/>
    <lineage>
        <taxon>Eukaryota</taxon>
        <taxon>Fungi</taxon>
        <taxon>Fungi incertae sedis</taxon>
        <taxon>Zoopagomycota</taxon>
        <taxon>Kickxellomycotina</taxon>
        <taxon>Kickxellomycetes</taxon>
        <taxon>Kickxellales</taxon>
        <taxon>Kickxellaceae</taxon>
        <taxon>Coemansia</taxon>
    </lineage>
</organism>
<dbReference type="PIRSF" id="PIRSF001549">
    <property type="entry name" value="His-tRNA_synth"/>
    <property type="match status" value="1"/>
</dbReference>
<dbReference type="AlphaFoldDB" id="A0A9W8L464"/>
<protein>
    <recommendedName>
        <fullName evidence="2">histidine--tRNA ligase</fullName>
        <ecNumber evidence="2">6.1.1.21</ecNumber>
    </recommendedName>
</protein>
<dbReference type="InterPro" id="IPR045864">
    <property type="entry name" value="aa-tRNA-synth_II/BPL/LPL"/>
</dbReference>
<dbReference type="InterPro" id="IPR015807">
    <property type="entry name" value="His-tRNA-ligase"/>
</dbReference>
<dbReference type="Pfam" id="PF13393">
    <property type="entry name" value="tRNA-synt_His"/>
    <property type="match status" value="1"/>
</dbReference>
<dbReference type="GO" id="GO:0005737">
    <property type="term" value="C:cytoplasm"/>
    <property type="evidence" value="ECO:0007669"/>
    <property type="project" value="InterPro"/>
</dbReference>
<name>A0A9W8L464_9FUNG</name>
<dbReference type="PANTHER" id="PTHR43707">
    <property type="entry name" value="HISTIDYL-TRNA SYNTHETASE"/>
    <property type="match status" value="1"/>
</dbReference>
<dbReference type="GO" id="GO:0006427">
    <property type="term" value="P:histidyl-tRNA aminoacylation"/>
    <property type="evidence" value="ECO:0007669"/>
    <property type="project" value="InterPro"/>
</dbReference>
<comment type="catalytic activity">
    <reaction evidence="3">
        <text>tRNA(His) + L-histidine + ATP = L-histidyl-tRNA(His) + AMP + diphosphate + H(+)</text>
        <dbReference type="Rhea" id="RHEA:17313"/>
        <dbReference type="Rhea" id="RHEA-COMP:9665"/>
        <dbReference type="Rhea" id="RHEA-COMP:9689"/>
        <dbReference type="ChEBI" id="CHEBI:15378"/>
        <dbReference type="ChEBI" id="CHEBI:30616"/>
        <dbReference type="ChEBI" id="CHEBI:33019"/>
        <dbReference type="ChEBI" id="CHEBI:57595"/>
        <dbReference type="ChEBI" id="CHEBI:78442"/>
        <dbReference type="ChEBI" id="CHEBI:78527"/>
        <dbReference type="ChEBI" id="CHEBI:456215"/>
        <dbReference type="EC" id="6.1.1.21"/>
    </reaction>
</comment>
<reference evidence="6" key="1">
    <citation type="submission" date="2022-07" db="EMBL/GenBank/DDBJ databases">
        <title>Phylogenomic reconstructions and comparative analyses of Kickxellomycotina fungi.</title>
        <authorList>
            <person name="Reynolds N.K."/>
            <person name="Stajich J.E."/>
            <person name="Barry K."/>
            <person name="Grigoriev I.V."/>
            <person name="Crous P."/>
            <person name="Smith M.E."/>
        </authorList>
    </citation>
    <scope>NUCLEOTIDE SEQUENCE</scope>
    <source>
        <strain evidence="6">CBS 109367</strain>
    </source>
</reference>
<keyword evidence="7" id="KW-1185">Reference proteome</keyword>
<dbReference type="SUPFAM" id="SSF55681">
    <property type="entry name" value="Class II aaRS and biotin synthetases"/>
    <property type="match status" value="1"/>
</dbReference>
<dbReference type="NCBIfam" id="TIGR00442">
    <property type="entry name" value="hisS"/>
    <property type="match status" value="1"/>
</dbReference>
<dbReference type="CDD" id="cd00773">
    <property type="entry name" value="HisRS-like_core"/>
    <property type="match status" value="1"/>
</dbReference>
<dbReference type="Gene3D" id="3.30.930.10">
    <property type="entry name" value="Bira Bifunctional Protein, Domain 2"/>
    <property type="match status" value="1"/>
</dbReference>
<gene>
    <name evidence="6" type="ORF">IWW39_002788</name>
</gene>
<comment type="similarity">
    <text evidence="1">Belongs to the class-II aminoacyl-tRNA synthetase family.</text>
</comment>
<feature type="binding site" evidence="4">
    <location>
        <begin position="277"/>
        <end position="278"/>
    </location>
    <ligand>
        <name>L-histidine</name>
        <dbReference type="ChEBI" id="CHEBI:57595"/>
    </ligand>
</feature>
<feature type="binding site" evidence="4">
    <location>
        <position position="127"/>
    </location>
    <ligand>
        <name>L-histidine</name>
        <dbReference type="ChEBI" id="CHEBI:57595"/>
    </ligand>
</feature>
<dbReference type="PROSITE" id="PS50862">
    <property type="entry name" value="AA_TRNA_LIGASE_II"/>
    <property type="match status" value="1"/>
</dbReference>
<dbReference type="PANTHER" id="PTHR43707:SF1">
    <property type="entry name" value="HISTIDINE--TRNA LIGASE, MITOCHONDRIAL-RELATED"/>
    <property type="match status" value="1"/>
</dbReference>
<dbReference type="EC" id="6.1.1.21" evidence="2"/>
<feature type="binding site" evidence="4">
    <location>
        <begin position="97"/>
        <end position="99"/>
    </location>
    <ligand>
        <name>L-histidine</name>
        <dbReference type="ChEBI" id="CHEBI:57595"/>
    </ligand>
</feature>